<organism evidence="2 3">
    <name type="scientific">Legionella norrlandica</name>
    <dbReference type="NCBI Taxonomy" id="1498499"/>
    <lineage>
        <taxon>Bacteria</taxon>
        <taxon>Pseudomonadati</taxon>
        <taxon>Pseudomonadota</taxon>
        <taxon>Gammaproteobacteria</taxon>
        <taxon>Legionellales</taxon>
        <taxon>Legionellaceae</taxon>
        <taxon>Legionella</taxon>
    </lineage>
</organism>
<sequence length="372" mass="42923">MKKYIKDDEIWRLYIDRERQYLGKDAFEDEKGYMKGMLEAHKHMLSTLEKKLTPEYIQTLRAIAINQVESLVSNNTAFRDKETGAVYGLTNSASSSEGIKEFIKNQYTDPKYPYNLKECLEKSYLIRGLYPLPKPSSKGDIFKQMSKDTKYEQYKITPEDINGLTTEEQQIYKKAMEGRRDNEKTALQRASAQTIVDYIEARIFLGKIIKDNLLDDLCNDIYDERPTLIADISDNIEARAGEIIEDYYKEKEAANDPDKKLTAIVNLVQRLEQLHPFGDANCRTFCMLLLNRELLNNQMDPAMVKDPNNFDMQSKSELIDLVKEGQEHMKQYQPENEHTHEVTKSFKSQISSMKVQAESDDSEATLRGPGSS</sequence>
<reference evidence="2 3" key="1">
    <citation type="submission" date="2014-05" db="EMBL/GenBank/DDBJ databases">
        <authorList>
            <person name="Rizzardi K."/>
            <person name="Winiecka-Krusnell J."/>
            <person name="Ramliden M."/>
            <person name="Alm E."/>
            <person name="Andersson S."/>
            <person name="Byfors S."/>
        </authorList>
    </citation>
    <scope>NUCLEOTIDE SEQUENCE [LARGE SCALE GENOMIC DNA]</scope>
    <source>
        <strain evidence="2 3">LEGN</strain>
    </source>
</reference>
<dbReference type="InterPro" id="IPR036597">
    <property type="entry name" value="Fido-like_dom_sf"/>
</dbReference>
<feature type="compositionally biased region" description="Polar residues" evidence="1">
    <location>
        <begin position="345"/>
        <end position="354"/>
    </location>
</feature>
<dbReference type="RefSeq" id="WP_035886844.1">
    <property type="nucleotide sequence ID" value="NZ_JNCF01000003.1"/>
</dbReference>
<keyword evidence="3" id="KW-1185">Reference proteome</keyword>
<dbReference type="EMBL" id="JNCF01000003">
    <property type="protein sequence ID" value="KGP64197.1"/>
    <property type="molecule type" value="Genomic_DNA"/>
</dbReference>
<dbReference type="Proteomes" id="UP000054422">
    <property type="component" value="Unassembled WGS sequence"/>
</dbReference>
<feature type="compositionally biased region" description="Basic and acidic residues" evidence="1">
    <location>
        <begin position="332"/>
        <end position="344"/>
    </location>
</feature>
<evidence type="ECO:0000313" key="2">
    <source>
        <dbReference type="EMBL" id="KGP64197.1"/>
    </source>
</evidence>
<dbReference type="Gene3D" id="1.10.3290.10">
    <property type="entry name" value="Fido-like domain"/>
    <property type="match status" value="1"/>
</dbReference>
<proteinExistence type="predicted"/>
<feature type="region of interest" description="Disordered" evidence="1">
    <location>
        <begin position="332"/>
        <end position="372"/>
    </location>
</feature>
<protein>
    <submittedName>
        <fullName evidence="2">Uncharacterized protein</fullName>
    </submittedName>
</protein>
<dbReference type="OrthoDB" id="6196979at2"/>
<dbReference type="STRING" id="1498499.EP47_03840"/>
<dbReference type="AlphaFoldDB" id="A0A0A2STW0"/>
<accession>A0A0A2STW0</accession>
<evidence type="ECO:0000256" key="1">
    <source>
        <dbReference type="SAM" id="MobiDB-lite"/>
    </source>
</evidence>
<comment type="caution">
    <text evidence="2">The sequence shown here is derived from an EMBL/GenBank/DDBJ whole genome shotgun (WGS) entry which is preliminary data.</text>
</comment>
<evidence type="ECO:0000313" key="3">
    <source>
        <dbReference type="Proteomes" id="UP000054422"/>
    </source>
</evidence>
<name>A0A0A2STW0_9GAMM</name>
<gene>
    <name evidence="2" type="ORF">EP47_03840</name>
</gene>